<dbReference type="InterPro" id="IPR009057">
    <property type="entry name" value="Homeodomain-like_sf"/>
</dbReference>
<sequence length="191" mass="22081">MASTTKRKWLEEGLNVLAASGAAALTIETLTNRLGVTKGSFYHHFQHFRDYKEHLLTFYEDERTLQVIKSAERREAPLDRLELIIQGTLHEVSQLEVSMRAWALQDLMVRSFQQRIDQRRLAYLAELAFQLCHDRERAQRIAHMLYSIFVGSQHILPPVQGEELEALYREVERSSDFLSGTGEVKHNGKEA</sequence>
<dbReference type="OrthoDB" id="9812484at2"/>
<evidence type="ECO:0000259" key="3">
    <source>
        <dbReference type="PROSITE" id="PS50977"/>
    </source>
</evidence>
<comment type="caution">
    <text evidence="4">The sequence shown here is derived from an EMBL/GenBank/DDBJ whole genome shotgun (WGS) entry which is preliminary data.</text>
</comment>
<feature type="domain" description="HTH tetR-type" evidence="3">
    <location>
        <begin position="3"/>
        <end position="63"/>
    </location>
</feature>
<dbReference type="Gene3D" id="1.10.357.10">
    <property type="entry name" value="Tetracycline Repressor, domain 2"/>
    <property type="match status" value="1"/>
</dbReference>
<reference evidence="5" key="1">
    <citation type="submission" date="2018-12" db="EMBL/GenBank/DDBJ databases">
        <title>Tengunoibacter tsumagoiensis gen. nov., sp. nov., Dictyobacter kobayashii sp. nov., D. alpinus sp. nov., and D. joshuensis sp. nov. and description of Dictyobacteraceae fam. nov. within the order Ktedonobacterales isolated from Tengu-no-mugimeshi.</title>
        <authorList>
            <person name="Wang C.M."/>
            <person name="Zheng Y."/>
            <person name="Sakai Y."/>
            <person name="Toyoda A."/>
            <person name="Minakuchi Y."/>
            <person name="Abe K."/>
            <person name="Yokota A."/>
            <person name="Yabe S."/>
        </authorList>
    </citation>
    <scope>NUCLEOTIDE SEQUENCE [LARGE SCALE GENOMIC DNA]</scope>
    <source>
        <strain evidence="5">Uno16</strain>
    </source>
</reference>
<feature type="DNA-binding region" description="H-T-H motif" evidence="2">
    <location>
        <begin position="26"/>
        <end position="45"/>
    </location>
</feature>
<evidence type="ECO:0000256" key="2">
    <source>
        <dbReference type="PROSITE-ProRule" id="PRU00335"/>
    </source>
</evidence>
<organism evidence="4 5">
    <name type="scientific">Dictyobacter alpinus</name>
    <dbReference type="NCBI Taxonomy" id="2014873"/>
    <lineage>
        <taxon>Bacteria</taxon>
        <taxon>Bacillati</taxon>
        <taxon>Chloroflexota</taxon>
        <taxon>Ktedonobacteria</taxon>
        <taxon>Ktedonobacterales</taxon>
        <taxon>Dictyobacteraceae</taxon>
        <taxon>Dictyobacter</taxon>
    </lineage>
</organism>
<dbReference type="SUPFAM" id="SSF46689">
    <property type="entry name" value="Homeodomain-like"/>
    <property type="match status" value="1"/>
</dbReference>
<dbReference type="GO" id="GO:0003677">
    <property type="term" value="F:DNA binding"/>
    <property type="evidence" value="ECO:0007669"/>
    <property type="project" value="UniProtKB-UniRule"/>
</dbReference>
<protein>
    <submittedName>
        <fullName evidence="4">TetR family transcriptional regulator</fullName>
    </submittedName>
</protein>
<dbReference type="AlphaFoldDB" id="A0A402BF96"/>
<gene>
    <name evidence="4" type="ORF">KDA_54360</name>
</gene>
<keyword evidence="5" id="KW-1185">Reference proteome</keyword>
<proteinExistence type="predicted"/>
<evidence type="ECO:0000313" key="5">
    <source>
        <dbReference type="Proteomes" id="UP000287171"/>
    </source>
</evidence>
<dbReference type="PROSITE" id="PS50977">
    <property type="entry name" value="HTH_TETR_2"/>
    <property type="match status" value="1"/>
</dbReference>
<dbReference type="EMBL" id="BIFT01000002">
    <property type="protein sequence ID" value="GCE29952.1"/>
    <property type="molecule type" value="Genomic_DNA"/>
</dbReference>
<accession>A0A402BF96</accession>
<dbReference type="Proteomes" id="UP000287171">
    <property type="component" value="Unassembled WGS sequence"/>
</dbReference>
<name>A0A402BF96_9CHLR</name>
<evidence type="ECO:0000256" key="1">
    <source>
        <dbReference type="ARBA" id="ARBA00023125"/>
    </source>
</evidence>
<evidence type="ECO:0000313" key="4">
    <source>
        <dbReference type="EMBL" id="GCE29952.1"/>
    </source>
</evidence>
<dbReference type="Pfam" id="PF00440">
    <property type="entry name" value="TetR_N"/>
    <property type="match status" value="1"/>
</dbReference>
<dbReference type="InterPro" id="IPR001647">
    <property type="entry name" value="HTH_TetR"/>
</dbReference>
<dbReference type="RefSeq" id="WP_126630128.1">
    <property type="nucleotide sequence ID" value="NZ_BIFT01000002.1"/>
</dbReference>
<keyword evidence="1 2" id="KW-0238">DNA-binding</keyword>